<dbReference type="Proteomes" id="UP000292052">
    <property type="component" value="Unassembled WGS sequence"/>
</dbReference>
<evidence type="ECO:0000313" key="4">
    <source>
        <dbReference type="EMBL" id="RZC41487.1"/>
    </source>
</evidence>
<dbReference type="STRING" id="1661398.A0A482W9K2"/>
<comment type="cofactor">
    <cofactor evidence="1">
        <name>a divalent metal cation</name>
        <dbReference type="ChEBI" id="CHEBI:60240"/>
    </cofactor>
</comment>
<dbReference type="InterPro" id="IPR027806">
    <property type="entry name" value="HARBI1_dom"/>
</dbReference>
<accession>A0A482W9K2</accession>
<dbReference type="OrthoDB" id="6721329at2759"/>
<feature type="domain" description="DDE Tnp4" evidence="3">
    <location>
        <begin position="60"/>
        <end position="135"/>
    </location>
</feature>
<feature type="non-terminal residue" evidence="4">
    <location>
        <position position="138"/>
    </location>
</feature>
<evidence type="ECO:0000256" key="1">
    <source>
        <dbReference type="ARBA" id="ARBA00001968"/>
    </source>
</evidence>
<organism evidence="4 5">
    <name type="scientific">Asbolus verrucosus</name>
    <name type="common">Desert ironclad beetle</name>
    <dbReference type="NCBI Taxonomy" id="1661398"/>
    <lineage>
        <taxon>Eukaryota</taxon>
        <taxon>Metazoa</taxon>
        <taxon>Ecdysozoa</taxon>
        <taxon>Arthropoda</taxon>
        <taxon>Hexapoda</taxon>
        <taxon>Insecta</taxon>
        <taxon>Pterygota</taxon>
        <taxon>Neoptera</taxon>
        <taxon>Endopterygota</taxon>
        <taxon>Coleoptera</taxon>
        <taxon>Polyphaga</taxon>
        <taxon>Cucujiformia</taxon>
        <taxon>Tenebrionidae</taxon>
        <taxon>Pimeliinae</taxon>
        <taxon>Asbolus</taxon>
    </lineage>
</organism>
<dbReference type="AlphaFoldDB" id="A0A482W9K2"/>
<keyword evidence="5" id="KW-1185">Reference proteome</keyword>
<evidence type="ECO:0000313" key="5">
    <source>
        <dbReference type="Proteomes" id="UP000292052"/>
    </source>
</evidence>
<dbReference type="EMBL" id="QDEB01016728">
    <property type="protein sequence ID" value="RZC41487.1"/>
    <property type="molecule type" value="Genomic_DNA"/>
</dbReference>
<evidence type="ECO:0000256" key="2">
    <source>
        <dbReference type="ARBA" id="ARBA00022723"/>
    </source>
</evidence>
<gene>
    <name evidence="4" type="ORF">BDFB_013085</name>
</gene>
<dbReference type="Pfam" id="PF13359">
    <property type="entry name" value="DDE_Tnp_4"/>
    <property type="match status" value="1"/>
</dbReference>
<name>A0A482W9K2_ASBVE</name>
<evidence type="ECO:0000259" key="3">
    <source>
        <dbReference type="Pfam" id="PF13359"/>
    </source>
</evidence>
<comment type="caution">
    <text evidence="4">The sequence shown here is derived from an EMBL/GenBank/DDBJ whole genome shotgun (WGS) entry which is preliminary data.</text>
</comment>
<sequence>MNAHQRTVSKTVAFVVERVLGKYALWNRFPSNNSEVVNAQQDVLELSTALMFEMKNLNIAVTSTYVATCNGNVDGSWQGSVHDNRIWKNSEVHRMWQRIPQAILLGDAGYRLEPFDVTPFKTPATQTKQKYNKTLKKE</sequence>
<proteinExistence type="predicted"/>
<reference evidence="4 5" key="1">
    <citation type="submission" date="2017-03" db="EMBL/GenBank/DDBJ databases">
        <title>Genome of the blue death feigning beetle - Asbolus verrucosus.</title>
        <authorList>
            <person name="Rider S.D."/>
        </authorList>
    </citation>
    <scope>NUCLEOTIDE SEQUENCE [LARGE SCALE GENOMIC DNA]</scope>
    <source>
        <strain evidence="4">Butters</strain>
        <tissue evidence="4">Head and leg muscle</tissue>
    </source>
</reference>
<keyword evidence="2" id="KW-0479">Metal-binding</keyword>
<dbReference type="GO" id="GO:0046872">
    <property type="term" value="F:metal ion binding"/>
    <property type="evidence" value="ECO:0007669"/>
    <property type="project" value="UniProtKB-KW"/>
</dbReference>
<protein>
    <submittedName>
        <fullName evidence="4">DDE Tnp 4 domain containing protein</fullName>
    </submittedName>
</protein>